<gene>
    <name evidence="1" type="ORF">Ga0061067_11095</name>
</gene>
<dbReference type="Proteomes" id="UP000183900">
    <property type="component" value="Unassembled WGS sequence"/>
</dbReference>
<dbReference type="RefSeq" id="WP_055456422.1">
    <property type="nucleotide sequence ID" value="NZ_CYHE01000010.1"/>
</dbReference>
<sequence length="68" mass="7273">MSEDNIWAAPKAASAVFVPGSDLSRLSVTELQTEISNLQAEIVRLQREIDARSGVRAAADALFKPSSS</sequence>
<dbReference type="EMBL" id="CYHE01000010">
    <property type="protein sequence ID" value="CUA98682.1"/>
    <property type="molecule type" value="Genomic_DNA"/>
</dbReference>
<evidence type="ECO:0000313" key="1">
    <source>
        <dbReference type="EMBL" id="CUA98682.1"/>
    </source>
</evidence>
<dbReference type="InterPro" id="IPR009579">
    <property type="entry name" value="DUF1192"/>
</dbReference>
<reference evidence="2" key="1">
    <citation type="submission" date="2015-08" db="EMBL/GenBank/DDBJ databases">
        <authorList>
            <person name="Varghese N."/>
        </authorList>
    </citation>
    <scope>NUCLEOTIDE SEQUENCE [LARGE SCALE GENOMIC DNA]</scope>
    <source>
        <strain evidence="2">DSM 23407</strain>
    </source>
</reference>
<accession>A0A0K6I5Y0</accession>
<proteinExistence type="predicted"/>
<organism evidence="1 2">
    <name type="scientific">Pannonibacter indicus</name>
    <dbReference type="NCBI Taxonomy" id="466044"/>
    <lineage>
        <taxon>Bacteria</taxon>
        <taxon>Pseudomonadati</taxon>
        <taxon>Pseudomonadota</taxon>
        <taxon>Alphaproteobacteria</taxon>
        <taxon>Hyphomicrobiales</taxon>
        <taxon>Stappiaceae</taxon>
        <taxon>Pannonibacter</taxon>
    </lineage>
</organism>
<dbReference type="AlphaFoldDB" id="A0A0K6I5Y0"/>
<evidence type="ECO:0000313" key="2">
    <source>
        <dbReference type="Proteomes" id="UP000183900"/>
    </source>
</evidence>
<keyword evidence="2" id="KW-1185">Reference proteome</keyword>
<protein>
    <submittedName>
        <fullName evidence="1">Uncharacterized small protein, DUF1192 family</fullName>
    </submittedName>
</protein>
<name>A0A0K6I5Y0_9HYPH</name>
<dbReference type="Pfam" id="PF06698">
    <property type="entry name" value="DUF1192"/>
    <property type="match status" value="1"/>
</dbReference>
<dbReference type="OrthoDB" id="7872350at2"/>